<accession>A0A0C1QKT8</accession>
<dbReference type="AlphaFoldDB" id="A0A0C1QKT8"/>
<reference evidence="1 2" key="1">
    <citation type="submission" date="2014-11" db="EMBL/GenBank/DDBJ databases">
        <title>A Rickettsiales Symbiont of Amoebae With Ancient Features.</title>
        <authorList>
            <person name="Schulz F."/>
            <person name="Martijn J."/>
            <person name="Wascher F."/>
            <person name="Kostanjsek R."/>
            <person name="Ettema T.J."/>
            <person name="Horn M."/>
        </authorList>
    </citation>
    <scope>NUCLEOTIDE SEQUENCE [LARGE SCALE GENOMIC DNA]</scope>
    <source>
        <strain evidence="1 2">UWC36</strain>
    </source>
</reference>
<sequence>MKQKGFTLVELSIVLIIVSILISGGAALSLSQIEKYKYDTTLARLDIIENALTQFLSLNGRLPCPADNVIPSSNSLYGFEQITSSGAGPQSCSAANLLTKTSGTYEVAYGGAVPFKTLGLSNDFMLDGWNNKILYTTIRSLVNNQITNSSCVTANNAQNSDSSPFYICFRGKKSNIIYTFRYISTPSVVTIIDAAYTLVSAGANGFGAYSNSVSSSAIKNPNSASINEIENFDGNYGFVLSGYQKSASTYTLNQFDDIVRFKARNLLVYDCNKEYNLACTNTWGIDLR</sequence>
<dbReference type="OrthoDB" id="7364051at2"/>
<dbReference type="RefSeq" id="WP_039454691.1">
    <property type="nucleotide sequence ID" value="NZ_JSWE01000036.1"/>
</dbReference>
<dbReference type="SUPFAM" id="SSF54523">
    <property type="entry name" value="Pili subunits"/>
    <property type="match status" value="1"/>
</dbReference>
<dbReference type="InterPro" id="IPR012902">
    <property type="entry name" value="N_methyl_site"/>
</dbReference>
<evidence type="ECO:0000313" key="2">
    <source>
        <dbReference type="Proteomes" id="UP000031258"/>
    </source>
</evidence>
<evidence type="ECO:0008006" key="3">
    <source>
        <dbReference type="Google" id="ProtNLM"/>
    </source>
</evidence>
<keyword evidence="2" id="KW-1185">Reference proteome</keyword>
<gene>
    <name evidence="1" type="ORF">NF27_BK00300</name>
</gene>
<dbReference type="NCBIfam" id="TIGR02532">
    <property type="entry name" value="IV_pilin_GFxxxE"/>
    <property type="match status" value="1"/>
</dbReference>
<dbReference type="Proteomes" id="UP000031258">
    <property type="component" value="Unassembled WGS sequence"/>
</dbReference>
<dbReference type="EMBL" id="JSWE01000036">
    <property type="protein sequence ID" value="KIE06109.1"/>
    <property type="molecule type" value="Genomic_DNA"/>
</dbReference>
<dbReference type="Pfam" id="PF07963">
    <property type="entry name" value="N_methyl"/>
    <property type="match status" value="1"/>
</dbReference>
<comment type="caution">
    <text evidence="1">The sequence shown here is derived from an EMBL/GenBank/DDBJ whole genome shotgun (WGS) entry which is preliminary data.</text>
</comment>
<dbReference type="InterPro" id="IPR045584">
    <property type="entry name" value="Pilin-like"/>
</dbReference>
<name>A0A0C1QKT8_9RICK</name>
<evidence type="ECO:0000313" key="1">
    <source>
        <dbReference type="EMBL" id="KIE06109.1"/>
    </source>
</evidence>
<dbReference type="STRING" id="86105.NF27_BK00300"/>
<proteinExistence type="predicted"/>
<protein>
    <recommendedName>
        <fullName evidence="3">Prepilin-type N-terminal cleavage/methylation domain-containing protein</fullName>
    </recommendedName>
</protein>
<organism evidence="1 2">
    <name type="scientific">Candidatus Jidaibacter acanthamoebae</name>
    <dbReference type="NCBI Taxonomy" id="86105"/>
    <lineage>
        <taxon>Bacteria</taxon>
        <taxon>Pseudomonadati</taxon>
        <taxon>Pseudomonadota</taxon>
        <taxon>Alphaproteobacteria</taxon>
        <taxon>Rickettsiales</taxon>
        <taxon>Candidatus Midichloriaceae</taxon>
        <taxon>Candidatus Jidaibacter</taxon>
    </lineage>
</organism>